<dbReference type="InterPro" id="IPR018060">
    <property type="entry name" value="HTH_AraC"/>
</dbReference>
<organism evidence="5 6">
    <name type="scientific">Paenibacillus hemerocallicola</name>
    <dbReference type="NCBI Taxonomy" id="1172614"/>
    <lineage>
        <taxon>Bacteria</taxon>
        <taxon>Bacillati</taxon>
        <taxon>Bacillota</taxon>
        <taxon>Bacilli</taxon>
        <taxon>Bacillales</taxon>
        <taxon>Paenibacillaceae</taxon>
        <taxon>Paenibacillus</taxon>
    </lineage>
</organism>
<comment type="caution">
    <text evidence="5">The sequence shown here is derived from an EMBL/GenBank/DDBJ whole genome shotgun (WGS) entry which is preliminary data.</text>
</comment>
<gene>
    <name evidence="5" type="ORF">FE784_21515</name>
</gene>
<dbReference type="InterPro" id="IPR037923">
    <property type="entry name" value="HTH-like"/>
</dbReference>
<evidence type="ECO:0000256" key="3">
    <source>
        <dbReference type="ARBA" id="ARBA00023163"/>
    </source>
</evidence>
<dbReference type="RefSeq" id="WP_139604298.1">
    <property type="nucleotide sequence ID" value="NZ_VDCQ01000032.1"/>
</dbReference>
<keyword evidence="6" id="KW-1185">Reference proteome</keyword>
<keyword evidence="2" id="KW-0238">DNA-binding</keyword>
<evidence type="ECO:0000259" key="4">
    <source>
        <dbReference type="PROSITE" id="PS01124"/>
    </source>
</evidence>
<evidence type="ECO:0000313" key="5">
    <source>
        <dbReference type="EMBL" id="TNJ64198.1"/>
    </source>
</evidence>
<dbReference type="PROSITE" id="PS01124">
    <property type="entry name" value="HTH_ARAC_FAMILY_2"/>
    <property type="match status" value="1"/>
</dbReference>
<dbReference type="SUPFAM" id="SSF46689">
    <property type="entry name" value="Homeodomain-like"/>
    <property type="match status" value="2"/>
</dbReference>
<reference evidence="5 6" key="1">
    <citation type="submission" date="2019-05" db="EMBL/GenBank/DDBJ databases">
        <title>We sequenced the genome of Paenibacillus hemerocallicola KCTC 33185 for further insight into its adaptation and study the phylogeny of Paenibacillus.</title>
        <authorList>
            <person name="Narsing Rao M.P."/>
        </authorList>
    </citation>
    <scope>NUCLEOTIDE SEQUENCE [LARGE SCALE GENOMIC DNA]</scope>
    <source>
        <strain evidence="5 6">KCTC 33185</strain>
    </source>
</reference>
<dbReference type="Gene3D" id="2.60.120.10">
    <property type="entry name" value="Jelly Rolls"/>
    <property type="match status" value="1"/>
</dbReference>
<dbReference type="SUPFAM" id="SSF51215">
    <property type="entry name" value="Regulatory protein AraC"/>
    <property type="match status" value="1"/>
</dbReference>
<dbReference type="CDD" id="cd02208">
    <property type="entry name" value="cupin_RmlC-like"/>
    <property type="match status" value="1"/>
</dbReference>
<dbReference type="GO" id="GO:0003700">
    <property type="term" value="F:DNA-binding transcription factor activity"/>
    <property type="evidence" value="ECO:0007669"/>
    <property type="project" value="InterPro"/>
</dbReference>
<name>A0A5C4T588_9BACL</name>
<dbReference type="AlphaFoldDB" id="A0A5C4T588"/>
<dbReference type="EMBL" id="VDCQ01000032">
    <property type="protein sequence ID" value="TNJ64198.1"/>
    <property type="molecule type" value="Genomic_DNA"/>
</dbReference>
<dbReference type="Pfam" id="PF12833">
    <property type="entry name" value="HTH_18"/>
    <property type="match status" value="1"/>
</dbReference>
<keyword evidence="1" id="KW-0805">Transcription regulation</keyword>
<dbReference type="OrthoDB" id="149040at2"/>
<dbReference type="PANTHER" id="PTHR43280">
    <property type="entry name" value="ARAC-FAMILY TRANSCRIPTIONAL REGULATOR"/>
    <property type="match status" value="1"/>
</dbReference>
<dbReference type="InterPro" id="IPR014710">
    <property type="entry name" value="RmlC-like_jellyroll"/>
</dbReference>
<dbReference type="GO" id="GO:0043565">
    <property type="term" value="F:sequence-specific DNA binding"/>
    <property type="evidence" value="ECO:0007669"/>
    <property type="project" value="InterPro"/>
</dbReference>
<protein>
    <submittedName>
        <fullName evidence="5">Helix-turn-helix domain-containing protein</fullName>
    </submittedName>
</protein>
<dbReference type="Pfam" id="PF02311">
    <property type="entry name" value="AraC_binding"/>
    <property type="match status" value="1"/>
</dbReference>
<dbReference type="InterPro" id="IPR009057">
    <property type="entry name" value="Homeodomain-like_sf"/>
</dbReference>
<dbReference type="Proteomes" id="UP000307943">
    <property type="component" value="Unassembled WGS sequence"/>
</dbReference>
<evidence type="ECO:0000256" key="2">
    <source>
        <dbReference type="ARBA" id="ARBA00023125"/>
    </source>
</evidence>
<keyword evidence="3" id="KW-0804">Transcription</keyword>
<dbReference type="PANTHER" id="PTHR43280:SF28">
    <property type="entry name" value="HTH-TYPE TRANSCRIPTIONAL ACTIVATOR RHAS"/>
    <property type="match status" value="1"/>
</dbReference>
<dbReference type="Gene3D" id="1.10.10.60">
    <property type="entry name" value="Homeodomain-like"/>
    <property type="match status" value="2"/>
</dbReference>
<proteinExistence type="predicted"/>
<evidence type="ECO:0000313" key="6">
    <source>
        <dbReference type="Proteomes" id="UP000307943"/>
    </source>
</evidence>
<dbReference type="SMART" id="SM00342">
    <property type="entry name" value="HTH_ARAC"/>
    <property type="match status" value="1"/>
</dbReference>
<evidence type="ECO:0000256" key="1">
    <source>
        <dbReference type="ARBA" id="ARBA00023015"/>
    </source>
</evidence>
<accession>A0A5C4T588</accession>
<dbReference type="InterPro" id="IPR003313">
    <property type="entry name" value="AraC-bd"/>
</dbReference>
<feature type="domain" description="HTH araC/xylS-type" evidence="4">
    <location>
        <begin position="189"/>
        <end position="287"/>
    </location>
</feature>
<sequence>MTDGWVGAKRLLDAFDAEIGNPDIAFLVHYWGVTPAHRDNPVHRHSFFEVCYVVDGEGTYAEGGLEYPLRPGTMFCSRPGVQHQIRSRGGMYLLYVAFETVEAKTGPVVCRRLEGLKRSGRVAIAECQGSPSVLLWRALLDMASSGKAVREALASAIHALLVSFLSEFGEEESEERRHMPLNPNERHVKRAVLYIRNNLSARLRLRDLAEYLHISGRHLSRLFSDSLGMSYTEYVRNERLRQAAELLVSSDMPLKEIARETGFQTIHYFTRAFCECKGMPPGKYRETGRATQNDGGLEAWDS</sequence>